<dbReference type="AlphaFoldDB" id="A0A382WR34"/>
<name>A0A382WR34_9ZZZZ</name>
<organism evidence="1">
    <name type="scientific">marine metagenome</name>
    <dbReference type="NCBI Taxonomy" id="408172"/>
    <lineage>
        <taxon>unclassified sequences</taxon>
        <taxon>metagenomes</taxon>
        <taxon>ecological metagenomes</taxon>
    </lineage>
</organism>
<evidence type="ECO:0000313" key="1">
    <source>
        <dbReference type="EMBL" id="SVD61322.1"/>
    </source>
</evidence>
<sequence length="193" mass="22774">NFFFKDTKKSKPKYNYHDFLPNIVLNYILFKSGNNFQKILDKAYKEKAKIKNSVYFFKLNERQEYGNANNVFYATRYDWLRIAKAVMDDYQNDTCVGKYLKNIFERRIPKNVRGTDFSDPAYGDTSTYGGYFHLEYPGLKNREVLGMTGYGGQAILIDMENSRIVMIHSIHFNNTKYKYNVRKLLIDPIKKGK</sequence>
<proteinExistence type="predicted"/>
<dbReference type="InterPro" id="IPR012338">
    <property type="entry name" value="Beta-lactam/transpept-like"/>
</dbReference>
<evidence type="ECO:0008006" key="2">
    <source>
        <dbReference type="Google" id="ProtNLM"/>
    </source>
</evidence>
<dbReference type="SUPFAM" id="SSF56601">
    <property type="entry name" value="beta-lactamase/transpeptidase-like"/>
    <property type="match status" value="1"/>
</dbReference>
<gene>
    <name evidence="1" type="ORF">METZ01_LOCUS414176</name>
</gene>
<feature type="non-terminal residue" evidence="1">
    <location>
        <position position="1"/>
    </location>
</feature>
<dbReference type="Gene3D" id="3.40.710.10">
    <property type="entry name" value="DD-peptidase/beta-lactamase superfamily"/>
    <property type="match status" value="1"/>
</dbReference>
<reference evidence="1" key="1">
    <citation type="submission" date="2018-05" db="EMBL/GenBank/DDBJ databases">
        <authorList>
            <person name="Lanie J.A."/>
            <person name="Ng W.-L."/>
            <person name="Kazmierczak K.M."/>
            <person name="Andrzejewski T.M."/>
            <person name="Davidsen T.M."/>
            <person name="Wayne K.J."/>
            <person name="Tettelin H."/>
            <person name="Glass J.I."/>
            <person name="Rusch D."/>
            <person name="Podicherti R."/>
            <person name="Tsui H.-C.T."/>
            <person name="Winkler M.E."/>
        </authorList>
    </citation>
    <scope>NUCLEOTIDE SEQUENCE</scope>
</reference>
<protein>
    <recommendedName>
        <fullName evidence="2">Beta-lactamase-related domain-containing protein</fullName>
    </recommendedName>
</protein>
<accession>A0A382WR34</accession>
<dbReference type="EMBL" id="UINC01161880">
    <property type="protein sequence ID" value="SVD61322.1"/>
    <property type="molecule type" value="Genomic_DNA"/>
</dbReference>